<comment type="caution">
    <text evidence="2">The sequence shown here is derived from an EMBL/GenBank/DDBJ whole genome shotgun (WGS) entry which is preliminary data.</text>
</comment>
<dbReference type="PANTHER" id="PTHR43628">
    <property type="entry name" value="ACTIVATOR OF C KINASE PROTEIN 1-RELATED"/>
    <property type="match status" value="1"/>
</dbReference>
<dbReference type="InterPro" id="IPR011990">
    <property type="entry name" value="TPR-like_helical_dom_sf"/>
</dbReference>
<dbReference type="InterPro" id="IPR011009">
    <property type="entry name" value="Kinase-like_dom_sf"/>
</dbReference>
<dbReference type="GO" id="GO:0005524">
    <property type="term" value="F:ATP binding"/>
    <property type="evidence" value="ECO:0007669"/>
    <property type="project" value="InterPro"/>
</dbReference>
<name>A0A2Z6RQ03_9GLOM</name>
<evidence type="ECO:0000313" key="2">
    <source>
        <dbReference type="EMBL" id="GBB99169.1"/>
    </source>
</evidence>
<keyword evidence="3" id="KW-1185">Reference proteome</keyword>
<proteinExistence type="predicted"/>
<dbReference type="Gene3D" id="1.10.510.10">
    <property type="entry name" value="Transferase(Phosphotransferase) domain 1"/>
    <property type="match status" value="1"/>
</dbReference>
<dbReference type="InterPro" id="IPR000719">
    <property type="entry name" value="Prot_kinase_dom"/>
</dbReference>
<sequence>MSSNNIKENFFHWYQKATENGDEDAMFNLANCYRNGDGTEKNLEKAFHWYQKAAESGDEDAMYNLANCYENGDGIEKNLEKAFHWYQIAAEKNHVNAMYNLANCYDNGDGTEKNLEKAFHWYQKAAESGDEDAMYNLAICYKNGDGTEKNLEKAFHWYQKAAAESGDEVAMFNLANCYENGDGTEKNLEKSFHWYQKAAESGAEGAMYNLAICYKNGDGTEKNLEKAFHWYQKAAESGAEYAMYNLAICYKYGDGTEKNLEKAFHWYQIAAEKNHVNAMHNLANCYKNGDGTEKNLEKAFHWYQIASESGDEDAMYNLANCYKNGGGTEKNLEKAFYWYQKAAESGDEDAMYNLANCYENGDGTEKNLEKAFHWYQKAEESGNEDAMYNLANCYENGDGTEKNLEKAFYWYQRAAENNKVNFESEVRLCNGCNMMYIDHQWCQQCNSNRFRQDFSKWTSKNEYINKFIQEAQLNAKNCYEVLEWIPYNKLTNVKYHNKGGFSEIHKAIWLDGPINSWNFNKQQWNRVNFQTGYEVILKTLNNSSDLKSNFLDEWKHHYNCQKKSFAKFIQFFGITQDPNNSNYIIVMSYAKKGNLRKCLSDIIKFKWQDKLQLLKKIILGLKVIHESNLTHGDFHDGNILMSDNHNELFIIDLGLCKPISVLQDSDKKDKEIYGVLPYMAPEILRYKPYTLASDIYSFSMIMWEFTSGIPPFNDRAHDRYLFLDICKGERPKIIKNAPECYIDLMKKCWDSNPSNRPTITELEYKISEWIRCISEFYRCNRDGNYRLEVLSVDDKLKNDMIEFIEANNALAQEQADIPTIVHSHSQAYHTSRNITEIINSECLELIIKI</sequence>
<evidence type="ECO:0000313" key="3">
    <source>
        <dbReference type="Proteomes" id="UP000247702"/>
    </source>
</evidence>
<dbReference type="InterPro" id="IPR001245">
    <property type="entry name" value="Ser-Thr/Tyr_kinase_cat_dom"/>
</dbReference>
<dbReference type="PANTHER" id="PTHR43628:SF1">
    <property type="entry name" value="CHITIN SYNTHASE REGULATORY FACTOR 2-RELATED"/>
    <property type="match status" value="1"/>
</dbReference>
<dbReference type="Proteomes" id="UP000247702">
    <property type="component" value="Unassembled WGS sequence"/>
</dbReference>
<feature type="domain" description="Protein kinase" evidence="1">
    <location>
        <begin position="490"/>
        <end position="770"/>
    </location>
</feature>
<reference evidence="2 3" key="1">
    <citation type="submission" date="2017-11" db="EMBL/GenBank/DDBJ databases">
        <title>The genome of Rhizophagus clarus HR1 reveals common genetic basis of auxotrophy among arbuscular mycorrhizal fungi.</title>
        <authorList>
            <person name="Kobayashi Y."/>
        </authorList>
    </citation>
    <scope>NUCLEOTIDE SEQUENCE [LARGE SCALE GENOMIC DNA]</scope>
    <source>
        <strain evidence="2 3">HR1</strain>
    </source>
</reference>
<dbReference type="AlphaFoldDB" id="A0A2Z6RQ03"/>
<dbReference type="SUPFAM" id="SSF56112">
    <property type="entry name" value="Protein kinase-like (PK-like)"/>
    <property type="match status" value="1"/>
</dbReference>
<protein>
    <recommendedName>
        <fullName evidence="1">Protein kinase domain-containing protein</fullName>
    </recommendedName>
</protein>
<dbReference type="SUPFAM" id="SSF81901">
    <property type="entry name" value="HCP-like"/>
    <property type="match status" value="2"/>
</dbReference>
<dbReference type="InterPro" id="IPR006597">
    <property type="entry name" value="Sel1-like"/>
</dbReference>
<dbReference type="GO" id="GO:0004672">
    <property type="term" value="F:protein kinase activity"/>
    <property type="evidence" value="ECO:0007669"/>
    <property type="project" value="InterPro"/>
</dbReference>
<dbReference type="Gene3D" id="1.25.40.10">
    <property type="entry name" value="Tetratricopeptide repeat domain"/>
    <property type="match status" value="3"/>
</dbReference>
<dbReference type="EMBL" id="BEXD01002713">
    <property type="protein sequence ID" value="GBB99169.1"/>
    <property type="molecule type" value="Genomic_DNA"/>
</dbReference>
<dbReference type="SMART" id="SM00671">
    <property type="entry name" value="SEL1"/>
    <property type="match status" value="11"/>
</dbReference>
<gene>
    <name evidence="2" type="ORF">RclHR1_03440002</name>
</gene>
<dbReference type="Pfam" id="PF08238">
    <property type="entry name" value="Sel1"/>
    <property type="match status" value="12"/>
</dbReference>
<dbReference type="STRING" id="94130.A0A2Z6RQ03"/>
<dbReference type="InterPro" id="IPR052945">
    <property type="entry name" value="Mitotic_Regulator"/>
</dbReference>
<dbReference type="Pfam" id="PF07714">
    <property type="entry name" value="PK_Tyr_Ser-Thr"/>
    <property type="match status" value="1"/>
</dbReference>
<dbReference type="PROSITE" id="PS50011">
    <property type="entry name" value="PROTEIN_KINASE_DOM"/>
    <property type="match status" value="1"/>
</dbReference>
<accession>A0A2Z6RQ03</accession>
<evidence type="ECO:0000259" key="1">
    <source>
        <dbReference type="PROSITE" id="PS50011"/>
    </source>
</evidence>
<organism evidence="2 3">
    <name type="scientific">Rhizophagus clarus</name>
    <dbReference type="NCBI Taxonomy" id="94130"/>
    <lineage>
        <taxon>Eukaryota</taxon>
        <taxon>Fungi</taxon>
        <taxon>Fungi incertae sedis</taxon>
        <taxon>Mucoromycota</taxon>
        <taxon>Glomeromycotina</taxon>
        <taxon>Glomeromycetes</taxon>
        <taxon>Glomerales</taxon>
        <taxon>Glomeraceae</taxon>
        <taxon>Rhizophagus</taxon>
    </lineage>
</organism>